<dbReference type="Gene3D" id="3.40.50.300">
    <property type="entry name" value="P-loop containing nucleotide triphosphate hydrolases"/>
    <property type="match status" value="1"/>
</dbReference>
<feature type="domain" description="AAA+ ATPase" evidence="4">
    <location>
        <begin position="484"/>
        <end position="623"/>
    </location>
</feature>
<name>A0A2K0XKV2_9BACT</name>
<dbReference type="GO" id="GO:0005524">
    <property type="term" value="F:ATP binding"/>
    <property type="evidence" value="ECO:0007669"/>
    <property type="project" value="UniProtKB-KW"/>
</dbReference>
<dbReference type="SMART" id="SM00382">
    <property type="entry name" value="AAA"/>
    <property type="match status" value="1"/>
</dbReference>
<dbReference type="InterPro" id="IPR027417">
    <property type="entry name" value="P-loop_NTPase"/>
</dbReference>
<gene>
    <name evidence="5" type="ORF">BFS16_05415</name>
</gene>
<keyword evidence="2" id="KW-0547">Nucleotide-binding</keyword>
<comment type="caution">
    <text evidence="5">The sequence shown here is derived from an EMBL/GenBank/DDBJ whole genome shotgun (WGS) entry which is preliminary data.</text>
</comment>
<proteinExistence type="inferred from homology"/>
<dbReference type="PANTHER" id="PTHR23073">
    <property type="entry name" value="26S PROTEASOME REGULATORY SUBUNIT"/>
    <property type="match status" value="1"/>
</dbReference>
<dbReference type="InterPro" id="IPR003593">
    <property type="entry name" value="AAA+_ATPase"/>
</dbReference>
<keyword evidence="3" id="KW-0067">ATP-binding</keyword>
<evidence type="ECO:0000313" key="5">
    <source>
        <dbReference type="EMBL" id="PNP95167.1"/>
    </source>
</evidence>
<evidence type="ECO:0000256" key="1">
    <source>
        <dbReference type="ARBA" id="ARBA00006914"/>
    </source>
</evidence>
<dbReference type="Pfam" id="PF00004">
    <property type="entry name" value="AAA"/>
    <property type="match status" value="1"/>
</dbReference>
<sequence>MAKTSIQYIKEAAKKLVDSKLQRLGAAKTQEIFKGVMQSVGLETMGEVYLFVAQFDLTCRDRISDMDDLASYFECSSLDMIEYVPALTSLESKGILVRRGRNEENILKQNYSVCDAVVSAVIDNKPVEIRHDTIEEVQMDKYEFCKRIAEKVESPNIVTNELILFAEKLEKCCQHLTFVRQLTDKLGNIVDRILFYDICHDNFQEDGDGTSDLNTTLKDLYSNISERIATRKKIVERKHVLFTLELIELDDNYDEDLLLTDKGKEFFYAEDLVAFSKLYKYRDIYSFVNGIYEFFHSSKRYNSNRPNEMVTRIINKTVHSYEQTNQHLAEVRRIQNLIPDAFEKMLFYTVAKEMIDGEETSLSLAVKTIYPRQMRKKVLQDFKDKRSELQKKELVVIETNFSLFGENTLLVMTDKAKEMLLGEDAELFMSEVSEKQLIPCNKITKKKLFFSPALEKQLSLLRNSLEEAYYQRLCNRIKKNNLPTGIAVLLYGEPGTGKTESVLQIAKATGRAIMHVDISATKTCWFGESEKLIKKVFTDYRRLCTKSKLKPILLFNEADAIFSKRKDVNNGSVAQTENAIQNIILEEMENLNGILIATTNLADNLDRAFERRFLFKIHFDKPSIEAKKNIWMNKLPTLLATDAQTLAAAYELSGGQIDNIVRKAVMQEIVHGNKPTLQSLVEICNEERIKRNDARRIGF</sequence>
<protein>
    <recommendedName>
        <fullName evidence="4">AAA+ ATPase domain-containing protein</fullName>
    </recommendedName>
</protein>
<dbReference type="SUPFAM" id="SSF52540">
    <property type="entry name" value="P-loop containing nucleoside triphosphate hydrolases"/>
    <property type="match status" value="1"/>
</dbReference>
<dbReference type="Proteomes" id="UP000236634">
    <property type="component" value="Unassembled WGS sequence"/>
</dbReference>
<dbReference type="GO" id="GO:0016887">
    <property type="term" value="F:ATP hydrolysis activity"/>
    <property type="evidence" value="ECO:0007669"/>
    <property type="project" value="InterPro"/>
</dbReference>
<dbReference type="CDD" id="cd19481">
    <property type="entry name" value="RecA-like_protease"/>
    <property type="match status" value="1"/>
</dbReference>
<dbReference type="InterPro" id="IPR050221">
    <property type="entry name" value="26S_Proteasome_ATPase"/>
</dbReference>
<evidence type="ECO:0000256" key="2">
    <source>
        <dbReference type="ARBA" id="ARBA00022741"/>
    </source>
</evidence>
<evidence type="ECO:0000256" key="3">
    <source>
        <dbReference type="ARBA" id="ARBA00022840"/>
    </source>
</evidence>
<evidence type="ECO:0000313" key="6">
    <source>
        <dbReference type="Proteomes" id="UP000236634"/>
    </source>
</evidence>
<dbReference type="RefSeq" id="WP_103003110.1">
    <property type="nucleotide sequence ID" value="NZ_NBAX01000004.1"/>
</dbReference>
<dbReference type="EMBL" id="NBAX01000004">
    <property type="protein sequence ID" value="PNP95167.1"/>
    <property type="molecule type" value="Genomic_DNA"/>
</dbReference>
<accession>A0A2K0XKV2</accession>
<comment type="similarity">
    <text evidence="1">Belongs to the AAA ATPase family.</text>
</comment>
<organism evidence="5 6">
    <name type="scientific">Hoylesella timonensis</name>
    <dbReference type="NCBI Taxonomy" id="386414"/>
    <lineage>
        <taxon>Bacteria</taxon>
        <taxon>Pseudomonadati</taxon>
        <taxon>Bacteroidota</taxon>
        <taxon>Bacteroidia</taxon>
        <taxon>Bacteroidales</taxon>
        <taxon>Prevotellaceae</taxon>
        <taxon>Hoylesella</taxon>
    </lineage>
</organism>
<dbReference type="AlphaFoldDB" id="A0A2K0XKV2"/>
<dbReference type="InterPro" id="IPR003959">
    <property type="entry name" value="ATPase_AAA_core"/>
</dbReference>
<reference evidence="5 6" key="1">
    <citation type="submission" date="2017-03" db="EMBL/GenBank/DDBJ databases">
        <authorList>
            <person name="Afonso C.L."/>
            <person name="Miller P.J."/>
            <person name="Scott M.A."/>
            <person name="Spackman E."/>
            <person name="Goraichik I."/>
            <person name="Dimitrov K.M."/>
            <person name="Suarez D.L."/>
            <person name="Swayne D.E."/>
        </authorList>
    </citation>
    <scope>NUCLEOTIDE SEQUENCE [LARGE SCALE GENOMIC DNA]</scope>
    <source>
        <strain evidence="5 6">DNF00076</strain>
    </source>
</reference>
<evidence type="ECO:0000259" key="4">
    <source>
        <dbReference type="SMART" id="SM00382"/>
    </source>
</evidence>